<evidence type="ECO:0000256" key="1">
    <source>
        <dbReference type="SAM" id="Phobius"/>
    </source>
</evidence>
<dbReference type="InterPro" id="IPR025480">
    <property type="entry name" value="DUF4330"/>
</dbReference>
<comment type="caution">
    <text evidence="2">The sequence shown here is derived from an EMBL/GenBank/DDBJ whole genome shotgun (WGS) entry which is preliminary data.</text>
</comment>
<dbReference type="Pfam" id="PF14221">
    <property type="entry name" value="DUF4330"/>
    <property type="match status" value="1"/>
</dbReference>
<name>A0ABU2FLV2_9EURY</name>
<accession>A0ABU2FLV2</accession>
<gene>
    <name evidence="2" type="ORF">NDI86_03970</name>
</gene>
<keyword evidence="1" id="KW-0472">Membrane</keyword>
<evidence type="ECO:0000313" key="2">
    <source>
        <dbReference type="EMBL" id="MDS0281267.1"/>
    </source>
</evidence>
<keyword evidence="1" id="KW-1133">Transmembrane helix</keyword>
<sequence>MAELLDEHGNLFGVVNVVDALVVLLALAVVVAGVGLVWGGTDGDRDTAATDRTVVYVDYRTDPVEPYVADAIPEGSIETANVSSIENKSVAPADVVTENESGALSVRSHPIHRTVTLRVGLPVTRDGGEFLYAGTSLEVGTGLTLDLGPTTVSGRVTAVEPGDS</sequence>
<evidence type="ECO:0000313" key="3">
    <source>
        <dbReference type="Proteomes" id="UP001268864"/>
    </source>
</evidence>
<feature type="transmembrane region" description="Helical" evidence="1">
    <location>
        <begin position="20"/>
        <end position="38"/>
    </location>
</feature>
<dbReference type="RefSeq" id="WP_310899105.1">
    <property type="nucleotide sequence ID" value="NZ_JAMQOS010000001.1"/>
</dbReference>
<dbReference type="EMBL" id="JAMQOS010000001">
    <property type="protein sequence ID" value="MDS0281267.1"/>
    <property type="molecule type" value="Genomic_DNA"/>
</dbReference>
<reference evidence="2 3" key="1">
    <citation type="submission" date="2022-06" db="EMBL/GenBank/DDBJ databases">
        <title>Halomicroarcula sp. a new haloarchaeum isolate from saline soil.</title>
        <authorList>
            <person name="Strakova D."/>
            <person name="Galisteo C."/>
            <person name="Sanchez-Porro C."/>
            <person name="Ventosa A."/>
        </authorList>
    </citation>
    <scope>NUCLEOTIDE SEQUENCE [LARGE SCALE GENOMIC DNA]</scope>
    <source>
        <strain evidence="2 3">S3CR25-11</strain>
    </source>
</reference>
<keyword evidence="3" id="KW-1185">Reference proteome</keyword>
<protein>
    <submittedName>
        <fullName evidence="2">DUF4330 family protein</fullName>
    </submittedName>
</protein>
<dbReference type="Proteomes" id="UP001268864">
    <property type="component" value="Unassembled WGS sequence"/>
</dbReference>
<keyword evidence="1" id="KW-0812">Transmembrane</keyword>
<organism evidence="2 3">
    <name type="scientific">Haloarcula onubensis</name>
    <dbReference type="NCBI Taxonomy" id="2950539"/>
    <lineage>
        <taxon>Archaea</taxon>
        <taxon>Methanobacteriati</taxon>
        <taxon>Methanobacteriota</taxon>
        <taxon>Stenosarchaea group</taxon>
        <taxon>Halobacteria</taxon>
        <taxon>Halobacteriales</taxon>
        <taxon>Haloarculaceae</taxon>
        <taxon>Haloarcula</taxon>
    </lineage>
</organism>
<proteinExistence type="predicted"/>